<proteinExistence type="predicted"/>
<comment type="caution">
    <text evidence="1">The sequence shown here is derived from an EMBL/GenBank/DDBJ whole genome shotgun (WGS) entry which is preliminary data.</text>
</comment>
<reference evidence="1" key="1">
    <citation type="submission" date="2021-06" db="EMBL/GenBank/DDBJ databases">
        <authorList>
            <person name="Kallberg Y."/>
            <person name="Tangrot J."/>
            <person name="Rosling A."/>
        </authorList>
    </citation>
    <scope>NUCLEOTIDE SEQUENCE</scope>
    <source>
        <strain evidence="1">BR232B</strain>
    </source>
</reference>
<dbReference type="OrthoDB" id="1932824at2759"/>
<keyword evidence="2" id="KW-1185">Reference proteome</keyword>
<dbReference type="PRINTS" id="PR00419">
    <property type="entry name" value="ADXRDTASE"/>
</dbReference>
<dbReference type="Gene3D" id="3.40.50.720">
    <property type="entry name" value="NAD(P)-binding Rossmann-like Domain"/>
    <property type="match status" value="1"/>
</dbReference>
<dbReference type="EMBL" id="CAJVPI010001100">
    <property type="protein sequence ID" value="CAG8594415.1"/>
    <property type="molecule type" value="Genomic_DNA"/>
</dbReference>
<accession>A0A9N9CAQ7</accession>
<organism evidence="1 2">
    <name type="scientific">Paraglomus brasilianum</name>
    <dbReference type="NCBI Taxonomy" id="144538"/>
    <lineage>
        <taxon>Eukaryota</taxon>
        <taxon>Fungi</taxon>
        <taxon>Fungi incertae sedis</taxon>
        <taxon>Mucoromycota</taxon>
        <taxon>Glomeromycotina</taxon>
        <taxon>Glomeromycetes</taxon>
        <taxon>Paraglomerales</taxon>
        <taxon>Paraglomeraceae</taxon>
        <taxon>Paraglomus</taxon>
    </lineage>
</organism>
<evidence type="ECO:0000313" key="1">
    <source>
        <dbReference type="EMBL" id="CAG8594415.1"/>
    </source>
</evidence>
<gene>
    <name evidence="1" type="ORF">PBRASI_LOCUS7300</name>
</gene>
<dbReference type="AlphaFoldDB" id="A0A9N9CAQ7"/>
<feature type="non-terminal residue" evidence="1">
    <location>
        <position position="95"/>
    </location>
</feature>
<dbReference type="SUPFAM" id="SSF51971">
    <property type="entry name" value="Nucleotide-binding domain"/>
    <property type="match status" value="1"/>
</dbReference>
<dbReference type="Proteomes" id="UP000789739">
    <property type="component" value="Unassembled WGS sequence"/>
</dbReference>
<sequence length="95" mass="10579">MFARLSVSYSRNLAFRNETSFKILRVTSYASLRAYTQGYHGSRSEVIAPVATKPSARLAIIGSGPAGFYTAYRVMKDYPFALIDMYEALPIPFGL</sequence>
<evidence type="ECO:0000313" key="2">
    <source>
        <dbReference type="Proteomes" id="UP000789739"/>
    </source>
</evidence>
<protein>
    <submittedName>
        <fullName evidence="1">3060_t:CDS:1</fullName>
    </submittedName>
</protein>
<name>A0A9N9CAQ7_9GLOM</name>